<dbReference type="GO" id="GO:0051287">
    <property type="term" value="F:NAD binding"/>
    <property type="evidence" value="ECO:0007669"/>
    <property type="project" value="InterPro"/>
</dbReference>
<dbReference type="Pfam" id="PF02826">
    <property type="entry name" value="2-Hacid_dh_C"/>
    <property type="match status" value="1"/>
</dbReference>
<dbReference type="InterPro" id="IPR036291">
    <property type="entry name" value="NAD(P)-bd_dom_sf"/>
</dbReference>
<accession>A0A347UDH9</accession>
<dbReference type="PROSITE" id="PS00671">
    <property type="entry name" value="D_2_HYDROXYACID_DH_3"/>
    <property type="match status" value="1"/>
</dbReference>
<keyword evidence="5" id="KW-1185">Reference proteome</keyword>
<evidence type="ECO:0000259" key="3">
    <source>
        <dbReference type="Pfam" id="PF02826"/>
    </source>
</evidence>
<evidence type="ECO:0000313" key="4">
    <source>
        <dbReference type="EMBL" id="AXX96907.1"/>
    </source>
</evidence>
<dbReference type="AlphaFoldDB" id="A0A347UDH9"/>
<sequence>MTTILFAAGSKRWAEYETPLRRALDALGLDYTLSPETDDPAQVDYIIYAPNPSLHDFTPLTNAKAVLSLWAGVERIVGNETLTMPLARMVNDGMTEGMVEWVVANVLRHHLGLDRYVLNPTREWAPRVPPLARDRKVAVLGLGALGQACAKGLAGMNFDVTGWSRSRKDIAGITCLSGDDGLAQTLARAEILVLLLPLTADTENLLNAKRLAQMPAGAVVINPGRGPLIDDDALLAALDSGHIAHATLDVFRKEPLPADHPYWAHPKVTVTPHIASDFRTDSAAQVIAENIRRGEAGEPLLHLVDRGAGY</sequence>
<keyword evidence="4" id="KW-0670">Pyruvate</keyword>
<keyword evidence="1" id="KW-0560">Oxidoreductase</keyword>
<feature type="domain" description="D-isomer specific 2-hydroxyacid dehydrogenase NAD-binding" evidence="3">
    <location>
        <begin position="105"/>
        <end position="275"/>
    </location>
</feature>
<dbReference type="Gene3D" id="3.40.50.720">
    <property type="entry name" value="NAD(P)-binding Rossmann-like Domain"/>
    <property type="match status" value="2"/>
</dbReference>
<evidence type="ECO:0000256" key="2">
    <source>
        <dbReference type="ARBA" id="ARBA00023027"/>
    </source>
</evidence>
<reference evidence="4 5" key="1">
    <citation type="submission" date="2018-09" db="EMBL/GenBank/DDBJ databases">
        <title>Profundibacter amoris BAR1 gen. nov., sp. nov., a new member of the Roseobacter clade isolated at Lokis Castle Vent Field on the Arctic Mid-Oceanic Ridge.</title>
        <authorList>
            <person name="Le Moine Bauer S."/>
            <person name="Sjoeberg A.G."/>
            <person name="L'Haridon S."/>
            <person name="Stokke R."/>
            <person name="Roalkvam I."/>
            <person name="Steen I.H."/>
            <person name="Dahle H."/>
        </authorList>
    </citation>
    <scope>NUCLEOTIDE SEQUENCE [LARGE SCALE GENOMIC DNA]</scope>
    <source>
        <strain evidence="4 5">BAR1</strain>
    </source>
</reference>
<gene>
    <name evidence="4" type="ORF">BAR1_02575</name>
</gene>
<dbReference type="Proteomes" id="UP000261704">
    <property type="component" value="Chromosome"/>
</dbReference>
<dbReference type="InterPro" id="IPR006140">
    <property type="entry name" value="D-isomer_DH_NAD-bd"/>
</dbReference>
<dbReference type="PANTHER" id="PTHR43333:SF1">
    <property type="entry name" value="D-ISOMER SPECIFIC 2-HYDROXYACID DEHYDROGENASE NAD-BINDING DOMAIN-CONTAINING PROTEIN"/>
    <property type="match status" value="1"/>
</dbReference>
<dbReference type="InterPro" id="IPR029753">
    <property type="entry name" value="D-isomer_DH_CS"/>
</dbReference>
<dbReference type="EMBL" id="CP032125">
    <property type="protein sequence ID" value="AXX96907.1"/>
    <property type="molecule type" value="Genomic_DNA"/>
</dbReference>
<dbReference type="SUPFAM" id="SSF51735">
    <property type="entry name" value="NAD(P)-binding Rossmann-fold domains"/>
    <property type="match status" value="1"/>
</dbReference>
<evidence type="ECO:0000256" key="1">
    <source>
        <dbReference type="ARBA" id="ARBA00023002"/>
    </source>
</evidence>
<dbReference type="CDD" id="cd12164">
    <property type="entry name" value="GDH_like_2"/>
    <property type="match status" value="1"/>
</dbReference>
<keyword evidence="2" id="KW-0520">NAD</keyword>
<organism evidence="4 5">
    <name type="scientific">Profundibacter amoris</name>
    <dbReference type="NCBI Taxonomy" id="2171755"/>
    <lineage>
        <taxon>Bacteria</taxon>
        <taxon>Pseudomonadati</taxon>
        <taxon>Pseudomonadota</taxon>
        <taxon>Alphaproteobacteria</taxon>
        <taxon>Rhodobacterales</taxon>
        <taxon>Paracoccaceae</taxon>
        <taxon>Profundibacter</taxon>
    </lineage>
</organism>
<proteinExistence type="predicted"/>
<name>A0A347UDH9_9RHOB</name>
<dbReference type="RefSeq" id="WP_118941565.1">
    <property type="nucleotide sequence ID" value="NZ_CP032125.1"/>
</dbReference>
<dbReference type="KEGG" id="pamo:BAR1_02575"/>
<dbReference type="OrthoDB" id="9787219at2"/>
<evidence type="ECO:0000313" key="5">
    <source>
        <dbReference type="Proteomes" id="UP000261704"/>
    </source>
</evidence>
<dbReference type="GO" id="GO:0016616">
    <property type="term" value="F:oxidoreductase activity, acting on the CH-OH group of donors, NAD or NADP as acceptor"/>
    <property type="evidence" value="ECO:0007669"/>
    <property type="project" value="UniProtKB-ARBA"/>
</dbReference>
<protein>
    <submittedName>
        <fullName evidence="4">Glyoxylate/hydroxypyruvate reductase A</fullName>
    </submittedName>
</protein>
<dbReference type="PANTHER" id="PTHR43333">
    <property type="entry name" value="2-HACID_DH_C DOMAIN-CONTAINING PROTEIN"/>
    <property type="match status" value="1"/>
</dbReference>